<evidence type="ECO:0000256" key="14">
    <source>
        <dbReference type="ARBA" id="ARBA00026121"/>
    </source>
</evidence>
<dbReference type="Xenbase" id="XB-GENE-1007665">
    <property type="gene designation" value="slc27a2"/>
</dbReference>
<evidence type="ECO:0000256" key="2">
    <source>
        <dbReference type="ARBA" id="ARBA00006432"/>
    </source>
</evidence>
<dbReference type="GO" id="GO:0000166">
    <property type="term" value="F:nucleotide binding"/>
    <property type="evidence" value="ECO:0007669"/>
    <property type="project" value="UniProtKB-KW"/>
</dbReference>
<comment type="subcellular location">
    <subcellularLocation>
        <location evidence="1">Cell membrane</location>
        <topology evidence="1">Multi-pass membrane protein</topology>
    </subcellularLocation>
</comment>
<keyword evidence="12 18" id="KW-0472">Membrane</keyword>
<comment type="catalytic activity">
    <reaction evidence="13">
        <text>a long-chain fatty acid + ATP + CoA = a long-chain fatty acyl-CoA + AMP + diphosphate</text>
        <dbReference type="Rhea" id="RHEA:15421"/>
        <dbReference type="ChEBI" id="CHEBI:30616"/>
        <dbReference type="ChEBI" id="CHEBI:33019"/>
        <dbReference type="ChEBI" id="CHEBI:57287"/>
        <dbReference type="ChEBI" id="CHEBI:57560"/>
        <dbReference type="ChEBI" id="CHEBI:83139"/>
        <dbReference type="ChEBI" id="CHEBI:456215"/>
        <dbReference type="EC" id="6.2.1.3"/>
    </reaction>
    <physiologicalReaction direction="left-to-right" evidence="13">
        <dbReference type="Rhea" id="RHEA:15422"/>
    </physiologicalReaction>
</comment>
<dbReference type="InterPro" id="IPR025110">
    <property type="entry name" value="AMP-bd_C"/>
</dbReference>
<evidence type="ECO:0000256" key="17">
    <source>
        <dbReference type="ARBA" id="ARBA00048666"/>
    </source>
</evidence>
<feature type="transmembrane region" description="Helical" evidence="18">
    <location>
        <begin position="72"/>
        <end position="97"/>
    </location>
</feature>
<evidence type="ECO:0000256" key="11">
    <source>
        <dbReference type="ARBA" id="ARBA00023098"/>
    </source>
</evidence>
<evidence type="ECO:0000256" key="6">
    <source>
        <dbReference type="ARBA" id="ARBA00022692"/>
    </source>
</evidence>
<dbReference type="Gene3D" id="3.30.300.30">
    <property type="match status" value="1"/>
</dbReference>
<dbReference type="FunFam" id="3.30.300.30:FF:000002">
    <property type="entry name" value="Long-chain fatty acid transport protein 1"/>
    <property type="match status" value="1"/>
</dbReference>
<dbReference type="FunFam" id="3.40.50.12780:FF:000005">
    <property type="entry name" value="Solute carrier family 27 member 6"/>
    <property type="match status" value="1"/>
</dbReference>
<evidence type="ECO:0000259" key="19">
    <source>
        <dbReference type="Pfam" id="PF00501"/>
    </source>
</evidence>
<dbReference type="Pfam" id="PF13193">
    <property type="entry name" value="AMP-binding_C"/>
    <property type="match status" value="1"/>
</dbReference>
<name>A0A6I8S7P8_XENTR</name>
<dbReference type="EC" id="6.2.1.3" evidence="14"/>
<sequence length="690" mass="77618">MMNIGKLLRMPLHSLEHIALLLDADCVLLGGGGCCTNGWERGSPAPARGALFPGAAVGEQVHSATGRSSHMITLIFTALPGLLLLPILISFIFPYIFQDIAWFITALRFGIRSRRYVNKTPAHSVVDLFLEKVERHPDKPFVLFKEEVYTYSHMDKLSNQAARALRKFAGIKSGDCVAIFMANAPAYIWIWLGVAKLGSSIACLNNNIRSQSFLHCFRSSGAKVLLAEPELKDAIQEVMPELRKDHVRVFFLTDAVISEGTESFLDKVKAASDEPVPKSLRSYVSGKSLAMYIYTSGTTGLPKAALVNHYRLMMACGLFEICNVKARDVVYCPLPLYHSSAMMIGVHGCISRGATLVLRPKFSASQFWDDCRKYNVTIVQYIGEVLRYLCNVPKSDDDASHNVRMAIGNGLRTDVWSEFLRRFGEIQIYEFYASTEGNIAFVNYTNTVGSVGRVSSFYKKLHSFEFIKYDIEKDEPVRDAKGCCIKARKGQPGLLVCKISSSSPFDGYAGDQHNTEKKIMRDVFRKGDAYFNSGDLLTVDQQNFVYFHDRVGDTFRWKGENVATTEVADILGIVNFIQEVNVYGAQVPNHEGRIGMAALILYDEEVFDGRKLYAHVRDFLPNYARPRFIRIQNSMDITGTFKQRKVGLAKEGFDPAIISDPLYFLDEREKKYVPMTQTIYEDIKMKKIKL</sequence>
<dbReference type="PANTHER" id="PTHR43107:SF26">
    <property type="entry name" value="VERY LONG-CHAIN ACYL-COA SYNTHETASE"/>
    <property type="match status" value="1"/>
</dbReference>
<accession>A0A6I8S7P8</accession>
<dbReference type="PANTHER" id="PTHR43107">
    <property type="entry name" value="LONG-CHAIN FATTY ACID TRANSPORT PROTEIN"/>
    <property type="match status" value="1"/>
</dbReference>
<evidence type="ECO:0000313" key="21">
    <source>
        <dbReference type="Ensembl" id="ENSXETP00000094325"/>
    </source>
</evidence>
<evidence type="ECO:0000256" key="7">
    <source>
        <dbReference type="ARBA" id="ARBA00022741"/>
    </source>
</evidence>
<keyword evidence="8" id="KW-0276">Fatty acid metabolism</keyword>
<evidence type="ECO:0000256" key="5">
    <source>
        <dbReference type="ARBA" id="ARBA00022598"/>
    </source>
</evidence>
<keyword evidence="9 18" id="KW-1133">Transmembrane helix</keyword>
<keyword evidence="7" id="KW-0547">Nucleotide-binding</keyword>
<comment type="catalytic activity">
    <reaction evidence="17">
        <text>tetracosanoate + ATP + CoA = tetracosanoyl-CoA + AMP + diphosphate</text>
        <dbReference type="Rhea" id="RHEA:33639"/>
        <dbReference type="ChEBI" id="CHEBI:30616"/>
        <dbReference type="ChEBI" id="CHEBI:31014"/>
        <dbReference type="ChEBI" id="CHEBI:33019"/>
        <dbReference type="ChEBI" id="CHEBI:57287"/>
        <dbReference type="ChEBI" id="CHEBI:65052"/>
        <dbReference type="ChEBI" id="CHEBI:456215"/>
    </reaction>
    <physiologicalReaction direction="left-to-right" evidence="17">
        <dbReference type="Rhea" id="RHEA:33640"/>
    </physiologicalReaction>
</comment>
<evidence type="ECO:0000256" key="3">
    <source>
        <dbReference type="ARBA" id="ARBA00022448"/>
    </source>
</evidence>
<evidence type="ECO:0000256" key="8">
    <source>
        <dbReference type="ARBA" id="ARBA00022832"/>
    </source>
</evidence>
<dbReference type="Ensembl" id="ENSXETT00000068146">
    <property type="protein sequence ID" value="ENSXETP00000094325"/>
    <property type="gene ID" value="ENSXETG00000016111"/>
</dbReference>
<evidence type="ECO:0000256" key="1">
    <source>
        <dbReference type="ARBA" id="ARBA00004651"/>
    </source>
</evidence>
<dbReference type="InterPro" id="IPR020845">
    <property type="entry name" value="AMP-binding_CS"/>
</dbReference>
<evidence type="ECO:0000256" key="12">
    <source>
        <dbReference type="ARBA" id="ARBA00023136"/>
    </source>
</evidence>
<dbReference type="InterPro" id="IPR045851">
    <property type="entry name" value="AMP-bd_C_sf"/>
</dbReference>
<dbReference type="Pfam" id="PF00501">
    <property type="entry name" value="AMP-binding"/>
    <property type="match status" value="1"/>
</dbReference>
<dbReference type="SUPFAM" id="SSF56801">
    <property type="entry name" value="Acetyl-CoA synthetase-like"/>
    <property type="match status" value="1"/>
</dbReference>
<gene>
    <name evidence="21" type="primary">slc27a2</name>
</gene>
<dbReference type="FunCoup" id="A0A6I8S7P8">
    <property type="interactions" value="778"/>
</dbReference>
<evidence type="ECO:0000256" key="9">
    <source>
        <dbReference type="ARBA" id="ARBA00022989"/>
    </source>
</evidence>
<protein>
    <recommendedName>
        <fullName evidence="14">long-chain-fatty-acid--CoA ligase</fullName>
        <ecNumber evidence="14">6.2.1.3</ecNumber>
    </recommendedName>
    <alternativeName>
        <fullName evidence="16">Long-chain-fatty-acid--CoA ligase</fullName>
    </alternativeName>
</protein>
<keyword evidence="11" id="KW-0443">Lipid metabolism</keyword>
<feature type="domain" description="AMP-dependent synthetase/ligase" evidence="19">
    <location>
        <begin position="131"/>
        <end position="454"/>
    </location>
</feature>
<evidence type="ECO:0000259" key="20">
    <source>
        <dbReference type="Pfam" id="PF13193"/>
    </source>
</evidence>
<dbReference type="Gene3D" id="3.40.50.12780">
    <property type="entry name" value="N-terminal domain of ligase-like"/>
    <property type="match status" value="1"/>
</dbReference>
<keyword evidence="4" id="KW-1003">Cell membrane</keyword>
<comment type="similarity">
    <text evidence="2">Belongs to the ATP-dependent AMP-binding enzyme family.</text>
</comment>
<evidence type="ECO:0000256" key="15">
    <source>
        <dbReference type="ARBA" id="ARBA00036527"/>
    </source>
</evidence>
<evidence type="ECO:0000256" key="16">
    <source>
        <dbReference type="ARBA" id="ARBA00041297"/>
    </source>
</evidence>
<dbReference type="GO" id="GO:0005886">
    <property type="term" value="C:plasma membrane"/>
    <property type="evidence" value="ECO:0007669"/>
    <property type="project" value="UniProtKB-SubCell"/>
</dbReference>
<proteinExistence type="inferred from homology"/>
<evidence type="ECO:0000256" key="4">
    <source>
        <dbReference type="ARBA" id="ARBA00022475"/>
    </source>
</evidence>
<dbReference type="GO" id="GO:0004467">
    <property type="term" value="F:long-chain fatty acid-CoA ligase activity"/>
    <property type="evidence" value="ECO:0007669"/>
    <property type="project" value="UniProtKB-EC"/>
</dbReference>
<dbReference type="InParanoid" id="A0A6I8S7P8"/>
<evidence type="ECO:0000256" key="18">
    <source>
        <dbReference type="SAM" id="Phobius"/>
    </source>
</evidence>
<reference evidence="21" key="1">
    <citation type="journal article" date="2010" name="Science">
        <title>The genome of the Western clawed frog Xenopus tropicalis.</title>
        <authorList>
            <person name="Hellsten U."/>
            <person name="Harland R.M."/>
            <person name="Gilchrist M.J."/>
            <person name="Hendrix D."/>
            <person name="Jurka J."/>
            <person name="Kapitonov V."/>
            <person name="Ovcharenko I."/>
            <person name="Putnam N.H."/>
            <person name="Shu S."/>
            <person name="Taher L."/>
            <person name="Blitz I.L."/>
            <person name="Blumberg B."/>
            <person name="Dichmann D.S."/>
            <person name="Dubchak I."/>
            <person name="Amaya E."/>
            <person name="Detter J.C."/>
            <person name="Fletcher R."/>
            <person name="Gerhard D.S."/>
            <person name="Goodstein D."/>
            <person name="Graves T."/>
            <person name="Grigoriev I.V."/>
            <person name="Grimwood J."/>
            <person name="Kawashima T."/>
            <person name="Lindquist E."/>
            <person name="Lucas S.M."/>
            <person name="Mead P.E."/>
            <person name="Mitros T."/>
            <person name="Ogino H."/>
            <person name="Ohta Y."/>
            <person name="Poliakov A.V."/>
            <person name="Pollet N."/>
            <person name="Robert J."/>
            <person name="Salamov A."/>
            <person name="Sater A.K."/>
            <person name="Schmutz J."/>
            <person name="Terry A."/>
            <person name="Vize P.D."/>
            <person name="Warren W.C."/>
            <person name="Wells D."/>
            <person name="Wills A."/>
            <person name="Wilson R.K."/>
            <person name="Zimmerman L.B."/>
            <person name="Zorn A.M."/>
            <person name="Grainger R."/>
            <person name="Grammer T."/>
            <person name="Khokha M.K."/>
            <person name="Richardson P.M."/>
            <person name="Rokhsar D.S."/>
        </authorList>
    </citation>
    <scope>NUCLEOTIDE SEQUENCE [LARGE SCALE GENOMIC DNA]</scope>
    <source>
        <strain evidence="21">Nigerian</strain>
    </source>
</reference>
<dbReference type="GeneTree" id="ENSGT00940000161137"/>
<dbReference type="Bgee" id="ENSXETG00000016111">
    <property type="expression patterns" value="Expressed in mesonephros and 8 other cell types or tissues"/>
</dbReference>
<dbReference type="CDD" id="cd05938">
    <property type="entry name" value="hsFATP2a_ACSVL_like"/>
    <property type="match status" value="1"/>
</dbReference>
<feature type="domain" description="AMP-binding enzyme C-terminal" evidence="20">
    <location>
        <begin position="566"/>
        <end position="642"/>
    </location>
</feature>
<dbReference type="GO" id="GO:0006869">
    <property type="term" value="P:lipid transport"/>
    <property type="evidence" value="ECO:0007669"/>
    <property type="project" value="UniProtKB-KW"/>
</dbReference>
<dbReference type="AlphaFoldDB" id="A0A6I8S7P8"/>
<dbReference type="InterPro" id="IPR042099">
    <property type="entry name" value="ANL_N_sf"/>
</dbReference>
<comment type="catalytic activity">
    <reaction evidence="15">
        <text>a very long-chain fatty acid + ATP + CoA = a very long-chain fatty acyl-CoA + AMP + diphosphate</text>
        <dbReference type="Rhea" id="RHEA:54536"/>
        <dbReference type="ChEBI" id="CHEBI:30616"/>
        <dbReference type="ChEBI" id="CHEBI:33019"/>
        <dbReference type="ChEBI" id="CHEBI:57287"/>
        <dbReference type="ChEBI" id="CHEBI:58950"/>
        <dbReference type="ChEBI" id="CHEBI:138261"/>
        <dbReference type="ChEBI" id="CHEBI:456215"/>
    </reaction>
    <physiologicalReaction direction="left-to-right" evidence="15">
        <dbReference type="Rhea" id="RHEA:54537"/>
    </physiologicalReaction>
</comment>
<organism evidence="21">
    <name type="scientific">Xenopus tropicalis</name>
    <name type="common">Western clawed frog</name>
    <name type="synonym">Silurana tropicalis</name>
    <dbReference type="NCBI Taxonomy" id="8364"/>
    <lineage>
        <taxon>Eukaryota</taxon>
        <taxon>Metazoa</taxon>
        <taxon>Chordata</taxon>
        <taxon>Craniata</taxon>
        <taxon>Vertebrata</taxon>
        <taxon>Euteleostomi</taxon>
        <taxon>Amphibia</taxon>
        <taxon>Batrachia</taxon>
        <taxon>Anura</taxon>
        <taxon>Pipoidea</taxon>
        <taxon>Pipidae</taxon>
        <taxon>Xenopodinae</taxon>
        <taxon>Xenopus</taxon>
        <taxon>Silurana</taxon>
    </lineage>
</organism>
<keyword evidence="5" id="KW-0436">Ligase</keyword>
<keyword evidence="3" id="KW-0813">Transport</keyword>
<reference evidence="21" key="2">
    <citation type="submission" date="2020-05" db="UniProtKB">
        <authorList>
            <consortium name="Ensembl"/>
        </authorList>
    </citation>
    <scope>IDENTIFICATION</scope>
</reference>
<evidence type="ECO:0000256" key="10">
    <source>
        <dbReference type="ARBA" id="ARBA00023055"/>
    </source>
</evidence>
<keyword evidence="6 18" id="KW-0812">Transmembrane</keyword>
<keyword evidence="10" id="KW-0445">Lipid transport</keyword>
<dbReference type="PROSITE" id="PS00455">
    <property type="entry name" value="AMP_BINDING"/>
    <property type="match status" value="1"/>
</dbReference>
<dbReference type="NCBIfam" id="NF006134">
    <property type="entry name" value="PRK08279.1"/>
    <property type="match status" value="1"/>
</dbReference>
<dbReference type="InterPro" id="IPR000873">
    <property type="entry name" value="AMP-dep_synth/lig_dom"/>
</dbReference>
<evidence type="ECO:0000256" key="13">
    <source>
        <dbReference type="ARBA" id="ARBA00024484"/>
    </source>
</evidence>